<gene>
    <name evidence="7" type="ORF">MMAB1_2074</name>
</gene>
<keyword evidence="4" id="KW-0378">Hydrolase</keyword>
<dbReference type="InterPro" id="IPR012933">
    <property type="entry name" value="HicA_mRNA_interferase"/>
</dbReference>
<keyword evidence="3" id="KW-0255">Endonuclease</keyword>
<dbReference type="Pfam" id="PF07927">
    <property type="entry name" value="HicA_toxin"/>
    <property type="match status" value="1"/>
</dbReference>
<name>A0A0X3BMH1_9EURY</name>
<dbReference type="Gene3D" id="3.30.920.30">
    <property type="entry name" value="Hypothetical protein"/>
    <property type="match status" value="1"/>
</dbReference>
<evidence type="ECO:0000256" key="1">
    <source>
        <dbReference type="ARBA" id="ARBA00022649"/>
    </source>
</evidence>
<dbReference type="Proteomes" id="UP000069850">
    <property type="component" value="Chromosome 1"/>
</dbReference>
<dbReference type="InterPro" id="IPR038570">
    <property type="entry name" value="HicA_sf"/>
</dbReference>
<evidence type="ECO:0000256" key="2">
    <source>
        <dbReference type="ARBA" id="ARBA00022722"/>
    </source>
</evidence>
<proteinExistence type="predicted"/>
<protein>
    <submittedName>
        <fullName evidence="7">YcfA family protein (Modular protein)</fullName>
    </submittedName>
</protein>
<dbReference type="GO" id="GO:0003729">
    <property type="term" value="F:mRNA binding"/>
    <property type="evidence" value="ECO:0007669"/>
    <property type="project" value="InterPro"/>
</dbReference>
<keyword evidence="6" id="KW-0346">Stress response</keyword>
<organism evidence="7 8">
    <name type="scientific">Methanoculleus bourgensis</name>
    <dbReference type="NCBI Taxonomy" id="83986"/>
    <lineage>
        <taxon>Archaea</taxon>
        <taxon>Methanobacteriati</taxon>
        <taxon>Methanobacteriota</taxon>
        <taxon>Stenosarchaea group</taxon>
        <taxon>Methanomicrobia</taxon>
        <taxon>Methanomicrobiales</taxon>
        <taxon>Methanomicrobiaceae</taxon>
        <taxon>Methanoculleus</taxon>
    </lineage>
</organism>
<evidence type="ECO:0000313" key="8">
    <source>
        <dbReference type="Proteomes" id="UP000069850"/>
    </source>
</evidence>
<dbReference type="PANTHER" id="PTHR34873:SF3">
    <property type="entry name" value="ADDICTION MODULE TOXIN, HICA FAMILY"/>
    <property type="match status" value="1"/>
</dbReference>
<evidence type="ECO:0000256" key="6">
    <source>
        <dbReference type="ARBA" id="ARBA00023016"/>
    </source>
</evidence>
<keyword evidence="5" id="KW-0694">RNA-binding</keyword>
<evidence type="ECO:0000256" key="3">
    <source>
        <dbReference type="ARBA" id="ARBA00022759"/>
    </source>
</evidence>
<keyword evidence="1" id="KW-1277">Toxin-antitoxin system</keyword>
<evidence type="ECO:0000256" key="5">
    <source>
        <dbReference type="ARBA" id="ARBA00022884"/>
    </source>
</evidence>
<dbReference type="EMBL" id="LT158599">
    <property type="protein sequence ID" value="CVK33287.1"/>
    <property type="molecule type" value="Genomic_DNA"/>
</dbReference>
<dbReference type="SUPFAM" id="SSF54786">
    <property type="entry name" value="YcfA/nrd intein domain"/>
    <property type="match status" value="1"/>
</dbReference>
<dbReference type="PANTHER" id="PTHR34873">
    <property type="entry name" value="SSR1766 PROTEIN"/>
    <property type="match status" value="1"/>
</dbReference>
<sequence length="103" mass="11733">MMRQFRSTLKSMNLLNQMSYESLWGFRGLKLRPVKAEAVIKVLEGSGFSFARQKGSHVILQHPDGRSIVIPDHQGEELGRGVLRAIIRQAGLTREEFLTKLLR</sequence>
<keyword evidence="2" id="KW-0540">Nuclease</keyword>
<dbReference type="KEGG" id="mema:MMAB1_2074"/>
<dbReference type="GO" id="GO:0004519">
    <property type="term" value="F:endonuclease activity"/>
    <property type="evidence" value="ECO:0007669"/>
    <property type="project" value="UniProtKB-KW"/>
</dbReference>
<dbReference type="GO" id="GO:0016787">
    <property type="term" value="F:hydrolase activity"/>
    <property type="evidence" value="ECO:0007669"/>
    <property type="project" value="UniProtKB-KW"/>
</dbReference>
<evidence type="ECO:0000256" key="4">
    <source>
        <dbReference type="ARBA" id="ARBA00022801"/>
    </source>
</evidence>
<accession>A0A0X3BMH1</accession>
<dbReference type="AlphaFoldDB" id="A0A0X3BMH1"/>
<reference evidence="7 8" key="1">
    <citation type="submission" date="2016-01" db="EMBL/GenBank/DDBJ databases">
        <authorList>
            <person name="Manzoor S."/>
        </authorList>
    </citation>
    <scope>NUCLEOTIDE SEQUENCE [LARGE SCALE GENOMIC DNA]</scope>
    <source>
        <strain evidence="7">Methanoculleus sp MAB1</strain>
    </source>
</reference>
<evidence type="ECO:0000313" key="7">
    <source>
        <dbReference type="EMBL" id="CVK33287.1"/>
    </source>
</evidence>